<name>A0A9P0HPS8_NEZVI</name>
<dbReference type="AlphaFoldDB" id="A0A9P0HPS8"/>
<sequence>MSDERLPRQCFNRLRALDSSIGKPDPTYNWVTQVKMIVAELGCQGMFSCVFSQGLMRFKDEIMEKIRNHHASKDIDRLLNSKSNSRYRKICSFNVTRPEDYLQIRALNLNKLRAVSRLRVASKDFMKIYLKYATLTIKSSEKESDTEHLEGRHLTEANLVERFLRGGVCASGHLVSSYIIVIALI</sequence>
<dbReference type="EMBL" id="OV725082">
    <property type="protein sequence ID" value="CAH1406740.1"/>
    <property type="molecule type" value="Genomic_DNA"/>
</dbReference>
<dbReference type="Proteomes" id="UP001152798">
    <property type="component" value="Chromosome 6"/>
</dbReference>
<gene>
    <name evidence="1" type="ORF">NEZAVI_LOCUS14615</name>
</gene>
<evidence type="ECO:0000313" key="1">
    <source>
        <dbReference type="EMBL" id="CAH1406740.1"/>
    </source>
</evidence>
<accession>A0A9P0HPS8</accession>
<reference evidence="1" key="1">
    <citation type="submission" date="2022-01" db="EMBL/GenBank/DDBJ databases">
        <authorList>
            <person name="King R."/>
        </authorList>
    </citation>
    <scope>NUCLEOTIDE SEQUENCE</scope>
</reference>
<proteinExistence type="predicted"/>
<dbReference type="OrthoDB" id="8021837at2759"/>
<evidence type="ECO:0000313" key="2">
    <source>
        <dbReference type="Proteomes" id="UP001152798"/>
    </source>
</evidence>
<organism evidence="1 2">
    <name type="scientific">Nezara viridula</name>
    <name type="common">Southern green stink bug</name>
    <name type="synonym">Cimex viridulus</name>
    <dbReference type="NCBI Taxonomy" id="85310"/>
    <lineage>
        <taxon>Eukaryota</taxon>
        <taxon>Metazoa</taxon>
        <taxon>Ecdysozoa</taxon>
        <taxon>Arthropoda</taxon>
        <taxon>Hexapoda</taxon>
        <taxon>Insecta</taxon>
        <taxon>Pterygota</taxon>
        <taxon>Neoptera</taxon>
        <taxon>Paraneoptera</taxon>
        <taxon>Hemiptera</taxon>
        <taxon>Heteroptera</taxon>
        <taxon>Panheteroptera</taxon>
        <taxon>Pentatomomorpha</taxon>
        <taxon>Pentatomoidea</taxon>
        <taxon>Pentatomidae</taxon>
        <taxon>Pentatominae</taxon>
        <taxon>Nezara</taxon>
    </lineage>
</organism>
<keyword evidence="2" id="KW-1185">Reference proteome</keyword>
<protein>
    <submittedName>
        <fullName evidence="1">Uncharacterized protein</fullName>
    </submittedName>
</protein>